<feature type="transmembrane region" description="Helical" evidence="7">
    <location>
        <begin position="12"/>
        <end position="36"/>
    </location>
</feature>
<keyword evidence="6 7" id="KW-0472">Membrane</keyword>
<feature type="domain" description="Major facilitator superfamily (MFS) profile" evidence="8">
    <location>
        <begin position="11"/>
        <end position="507"/>
    </location>
</feature>
<evidence type="ECO:0000256" key="4">
    <source>
        <dbReference type="ARBA" id="ARBA00022692"/>
    </source>
</evidence>
<evidence type="ECO:0000256" key="1">
    <source>
        <dbReference type="ARBA" id="ARBA00004141"/>
    </source>
</evidence>
<dbReference type="InterPro" id="IPR003663">
    <property type="entry name" value="Sugar/inositol_transpt"/>
</dbReference>
<dbReference type="InterPro" id="IPR036259">
    <property type="entry name" value="MFS_trans_sf"/>
</dbReference>
<dbReference type="Pfam" id="PF00083">
    <property type="entry name" value="Sugar_tr"/>
    <property type="match status" value="2"/>
</dbReference>
<keyword evidence="3" id="KW-0813">Transport</keyword>
<feature type="transmembrane region" description="Helical" evidence="7">
    <location>
        <begin position="102"/>
        <end position="122"/>
    </location>
</feature>
<dbReference type="Proteomes" id="UP000244441">
    <property type="component" value="Chromosome"/>
</dbReference>
<dbReference type="SUPFAM" id="SSF103473">
    <property type="entry name" value="MFS general substrate transporter"/>
    <property type="match status" value="1"/>
</dbReference>
<dbReference type="EMBL" id="CP026604">
    <property type="protein sequence ID" value="AWB65047.1"/>
    <property type="molecule type" value="Genomic_DNA"/>
</dbReference>
<evidence type="ECO:0000313" key="10">
    <source>
        <dbReference type="Proteomes" id="UP000244441"/>
    </source>
</evidence>
<evidence type="ECO:0000256" key="3">
    <source>
        <dbReference type="ARBA" id="ARBA00022448"/>
    </source>
</evidence>
<comment type="similarity">
    <text evidence="2">Belongs to the major facilitator superfamily. Sugar transporter (TC 2.A.1.1) family.</text>
</comment>
<dbReference type="RefSeq" id="WP_108601126.1">
    <property type="nucleotide sequence ID" value="NZ_CP026604.1"/>
</dbReference>
<feature type="transmembrane region" description="Helical" evidence="7">
    <location>
        <begin position="417"/>
        <end position="440"/>
    </location>
</feature>
<accession>A0A2S0VLG7</accession>
<feature type="transmembrane region" description="Helical" evidence="7">
    <location>
        <begin position="171"/>
        <end position="193"/>
    </location>
</feature>
<dbReference type="PANTHER" id="PTHR48023:SF4">
    <property type="entry name" value="D-XYLOSE-PROTON SYMPORTER-LIKE 2"/>
    <property type="match status" value="1"/>
</dbReference>
<dbReference type="PROSITE" id="PS00216">
    <property type="entry name" value="SUGAR_TRANSPORT_1"/>
    <property type="match status" value="1"/>
</dbReference>
<evidence type="ECO:0000256" key="2">
    <source>
        <dbReference type="ARBA" id="ARBA00010992"/>
    </source>
</evidence>
<dbReference type="PANTHER" id="PTHR48023">
    <property type="entry name" value="D-XYLOSE-PROTON SYMPORTER-LIKE 2"/>
    <property type="match status" value="1"/>
</dbReference>
<evidence type="ECO:0000256" key="7">
    <source>
        <dbReference type="SAM" id="Phobius"/>
    </source>
</evidence>
<dbReference type="KEGG" id="cate:C2869_00700"/>
<feature type="transmembrane region" description="Helical" evidence="7">
    <location>
        <begin position="481"/>
        <end position="503"/>
    </location>
</feature>
<feature type="transmembrane region" description="Helical" evidence="7">
    <location>
        <begin position="255"/>
        <end position="282"/>
    </location>
</feature>
<protein>
    <submittedName>
        <fullName evidence="9">MFS transporter</fullName>
    </submittedName>
</protein>
<dbReference type="GO" id="GO:0016020">
    <property type="term" value="C:membrane"/>
    <property type="evidence" value="ECO:0007669"/>
    <property type="project" value="UniProtKB-SubCell"/>
</dbReference>
<comment type="subcellular location">
    <subcellularLocation>
        <location evidence="1">Membrane</location>
        <topology evidence="1">Multi-pass membrane protein</topology>
    </subcellularLocation>
</comment>
<dbReference type="AlphaFoldDB" id="A0A2S0VLG7"/>
<dbReference type="InterPro" id="IPR020846">
    <property type="entry name" value="MFS_dom"/>
</dbReference>
<evidence type="ECO:0000256" key="5">
    <source>
        <dbReference type="ARBA" id="ARBA00022989"/>
    </source>
</evidence>
<evidence type="ECO:0000259" key="8">
    <source>
        <dbReference type="PROSITE" id="PS50850"/>
    </source>
</evidence>
<keyword evidence="4 7" id="KW-0812">Transmembrane</keyword>
<dbReference type="Gene3D" id="1.20.1250.20">
    <property type="entry name" value="MFS general substrate transporter like domains"/>
    <property type="match status" value="1"/>
</dbReference>
<dbReference type="PRINTS" id="PR00171">
    <property type="entry name" value="SUGRTRNSPORT"/>
</dbReference>
<sequence length="521" mass="57227">MVNTQRNVTFYALIAAFGGFVFGLDLMNISGAIRYISSIFELDDGQVGRVVGISFLGVVCALFFAGTLCERYGRRAVLVGIALAYSLSSILSAFAVNYEMLVIGRFIGGAAFASITVSAMYIGEIAPAEQRGKFVSVNQLMIAIGILLASIVNFFLIKYLDDISFLNGENVWRYMLGAELIANVVWVALLLTVPESPRWLLKKGRDQEAKSIIEKIVPAEQVTSFINEVKQSFHNESKSDTLTQLKNLFHKRMSLVLWIAIAYAIVQGGTGMNALLSFAPMVFEQVGMTTEDSFMQTVIMGVVNLAAVFIAIFTVEKLGRRFLTIAGLVLVVVAHTSSWIGFKDTTYVFDQAAYSKIEKQLEGEEVDMTKLLPLVGTTFENDVELKKALANVLSKKELPLASGAIINQTIQGIKPMLILFGIFAMLAAFNMSIGPILWVIFSEIFPNSVRSVALPFAALVQTLSSWAISELFPWQLSTFGAANVFLMYAGIGLIGLVVMYFILPETKSKSIEMIERDLVRA</sequence>
<feature type="transmembrane region" description="Helical" evidence="7">
    <location>
        <begin position="452"/>
        <end position="469"/>
    </location>
</feature>
<reference evidence="9 10" key="1">
    <citation type="submission" date="2018-01" db="EMBL/GenBank/DDBJ databases">
        <title>Genome sequence of a Cantenovulum-like bacteria.</title>
        <authorList>
            <person name="Tan W.R."/>
            <person name="Lau N.-S."/>
            <person name="Go F."/>
            <person name="Amirul A.-A.A."/>
        </authorList>
    </citation>
    <scope>NUCLEOTIDE SEQUENCE [LARGE SCALE GENOMIC DNA]</scope>
    <source>
        <strain evidence="9 10">CCB-QB4</strain>
    </source>
</reference>
<name>A0A2S0VLG7_9ALTE</name>
<organism evidence="9 10">
    <name type="scientific">Saccharobesus litoralis</name>
    <dbReference type="NCBI Taxonomy" id="2172099"/>
    <lineage>
        <taxon>Bacteria</taxon>
        <taxon>Pseudomonadati</taxon>
        <taxon>Pseudomonadota</taxon>
        <taxon>Gammaproteobacteria</taxon>
        <taxon>Alteromonadales</taxon>
        <taxon>Alteromonadaceae</taxon>
        <taxon>Saccharobesus</taxon>
    </lineage>
</organism>
<feature type="transmembrane region" description="Helical" evidence="7">
    <location>
        <begin position="294"/>
        <end position="315"/>
    </location>
</feature>
<dbReference type="InterPro" id="IPR005828">
    <property type="entry name" value="MFS_sugar_transport-like"/>
</dbReference>
<proteinExistence type="inferred from homology"/>
<gene>
    <name evidence="9" type="ORF">C2869_00700</name>
</gene>
<feature type="transmembrane region" description="Helical" evidence="7">
    <location>
        <begin position="322"/>
        <end position="342"/>
    </location>
</feature>
<feature type="transmembrane region" description="Helical" evidence="7">
    <location>
        <begin position="134"/>
        <end position="159"/>
    </location>
</feature>
<dbReference type="InterPro" id="IPR005829">
    <property type="entry name" value="Sugar_transporter_CS"/>
</dbReference>
<dbReference type="OrthoDB" id="5368493at2"/>
<dbReference type="GO" id="GO:0022857">
    <property type="term" value="F:transmembrane transporter activity"/>
    <property type="evidence" value="ECO:0007669"/>
    <property type="project" value="InterPro"/>
</dbReference>
<feature type="transmembrane region" description="Helical" evidence="7">
    <location>
        <begin position="76"/>
        <end position="96"/>
    </location>
</feature>
<keyword evidence="10" id="KW-1185">Reference proteome</keyword>
<feature type="transmembrane region" description="Helical" evidence="7">
    <location>
        <begin position="48"/>
        <end position="69"/>
    </location>
</feature>
<dbReference type="InterPro" id="IPR050820">
    <property type="entry name" value="MFS_Sugar_Transporter"/>
</dbReference>
<evidence type="ECO:0000256" key="6">
    <source>
        <dbReference type="ARBA" id="ARBA00023136"/>
    </source>
</evidence>
<evidence type="ECO:0000313" key="9">
    <source>
        <dbReference type="EMBL" id="AWB65047.1"/>
    </source>
</evidence>
<dbReference type="PROSITE" id="PS50850">
    <property type="entry name" value="MFS"/>
    <property type="match status" value="1"/>
</dbReference>
<keyword evidence="5 7" id="KW-1133">Transmembrane helix</keyword>